<dbReference type="PANTHER" id="PTHR31300:SF2">
    <property type="entry name" value="LIPASE-LIKE PROTEIN"/>
    <property type="match status" value="1"/>
</dbReference>
<accession>D8R6L9</accession>
<protein>
    <submittedName>
        <fullName evidence="1">Uncharacterized protein</fullName>
    </submittedName>
</protein>
<dbReference type="InParanoid" id="D8R6L9"/>
<organism evidence="2">
    <name type="scientific">Selaginella moellendorffii</name>
    <name type="common">Spikemoss</name>
    <dbReference type="NCBI Taxonomy" id="88036"/>
    <lineage>
        <taxon>Eukaryota</taxon>
        <taxon>Viridiplantae</taxon>
        <taxon>Streptophyta</taxon>
        <taxon>Embryophyta</taxon>
        <taxon>Tracheophyta</taxon>
        <taxon>Lycopodiopsida</taxon>
        <taxon>Selaginellales</taxon>
        <taxon>Selaginellaceae</taxon>
        <taxon>Selaginella</taxon>
    </lineage>
</organism>
<keyword evidence="2" id="KW-1185">Reference proteome</keyword>
<dbReference type="HOGENOM" id="CLU_033378_2_0_1"/>
<dbReference type="KEGG" id="smo:SELMODRAFT_168347"/>
<dbReference type="STRING" id="88036.D8R6L9"/>
<evidence type="ECO:0000313" key="2">
    <source>
        <dbReference type="Proteomes" id="UP000001514"/>
    </source>
</evidence>
<dbReference type="PANTHER" id="PTHR31300">
    <property type="entry name" value="LIPASE"/>
    <property type="match status" value="1"/>
</dbReference>
<dbReference type="Proteomes" id="UP000001514">
    <property type="component" value="Unassembled WGS sequence"/>
</dbReference>
<evidence type="ECO:0000313" key="1">
    <source>
        <dbReference type="EMBL" id="EFJ32335.1"/>
    </source>
</evidence>
<sequence>MLGEALPPLLEFPDKFAAKNSNGVKGWVKEQLENHLQHLGLRGSGGIAQCSKRFRARQLLATLGISLGPFPVGKIPPTVSPKDSPIETSSAQYIVQQYIAATGGAKLHTSIHNSYASGRLKMVLTEFDSIIRPGRELCESGSFVLWQMFPDRWYVELSVGGTKVRAGCDAKTVWKQSPLAGSQSVRGPIRPLRRALHGLDHKTLASMFLNARCVGEKRTDGEDCFVLKLAADSYALTAGYRAEVIRHVAFGYFSQRSGLLVRMEDSQLTRIQAARGAVSYWEVTVETRLGEYRAVEEGAPVVPHAGSTVVSVFRFGEESMCHTRSRVEESWWIDEAAYNVAGLSAECFIPPCDATPAPMASDAGEMFAQHDGFKDQNLGSSHSLW</sequence>
<dbReference type="InterPro" id="IPR006873">
    <property type="entry name" value="DUF620"/>
</dbReference>
<dbReference type="AlphaFoldDB" id="D8R6L9"/>
<gene>
    <name evidence="1" type="ORF">SELMODRAFT_168347</name>
</gene>
<reference evidence="1 2" key="1">
    <citation type="journal article" date="2011" name="Science">
        <title>The Selaginella genome identifies genetic changes associated with the evolution of vascular plants.</title>
        <authorList>
            <person name="Banks J.A."/>
            <person name="Nishiyama T."/>
            <person name="Hasebe M."/>
            <person name="Bowman J.L."/>
            <person name="Gribskov M."/>
            <person name="dePamphilis C."/>
            <person name="Albert V.A."/>
            <person name="Aono N."/>
            <person name="Aoyama T."/>
            <person name="Ambrose B.A."/>
            <person name="Ashton N.W."/>
            <person name="Axtell M.J."/>
            <person name="Barker E."/>
            <person name="Barker M.S."/>
            <person name="Bennetzen J.L."/>
            <person name="Bonawitz N.D."/>
            <person name="Chapple C."/>
            <person name="Cheng C."/>
            <person name="Correa L.G."/>
            <person name="Dacre M."/>
            <person name="DeBarry J."/>
            <person name="Dreyer I."/>
            <person name="Elias M."/>
            <person name="Engstrom E.M."/>
            <person name="Estelle M."/>
            <person name="Feng L."/>
            <person name="Finet C."/>
            <person name="Floyd S.K."/>
            <person name="Frommer W.B."/>
            <person name="Fujita T."/>
            <person name="Gramzow L."/>
            <person name="Gutensohn M."/>
            <person name="Harholt J."/>
            <person name="Hattori M."/>
            <person name="Heyl A."/>
            <person name="Hirai T."/>
            <person name="Hiwatashi Y."/>
            <person name="Ishikawa M."/>
            <person name="Iwata M."/>
            <person name="Karol K.G."/>
            <person name="Koehler B."/>
            <person name="Kolukisaoglu U."/>
            <person name="Kubo M."/>
            <person name="Kurata T."/>
            <person name="Lalonde S."/>
            <person name="Li K."/>
            <person name="Li Y."/>
            <person name="Litt A."/>
            <person name="Lyons E."/>
            <person name="Manning G."/>
            <person name="Maruyama T."/>
            <person name="Michael T.P."/>
            <person name="Mikami K."/>
            <person name="Miyazaki S."/>
            <person name="Morinaga S."/>
            <person name="Murata T."/>
            <person name="Mueller-Roeber B."/>
            <person name="Nelson D.R."/>
            <person name="Obara M."/>
            <person name="Oguri Y."/>
            <person name="Olmstead R.G."/>
            <person name="Onodera N."/>
            <person name="Petersen B.L."/>
            <person name="Pils B."/>
            <person name="Prigge M."/>
            <person name="Rensing S.A."/>
            <person name="Riano-Pachon D.M."/>
            <person name="Roberts A.W."/>
            <person name="Sato Y."/>
            <person name="Scheller H.V."/>
            <person name="Schulz B."/>
            <person name="Schulz C."/>
            <person name="Shakirov E.V."/>
            <person name="Shibagaki N."/>
            <person name="Shinohara N."/>
            <person name="Shippen D.E."/>
            <person name="Soerensen I."/>
            <person name="Sotooka R."/>
            <person name="Sugimoto N."/>
            <person name="Sugita M."/>
            <person name="Sumikawa N."/>
            <person name="Tanurdzic M."/>
            <person name="Theissen G."/>
            <person name="Ulvskov P."/>
            <person name="Wakazuki S."/>
            <person name="Weng J.K."/>
            <person name="Willats W.W."/>
            <person name="Wipf D."/>
            <person name="Wolf P.G."/>
            <person name="Yang L."/>
            <person name="Zimmer A.D."/>
            <person name="Zhu Q."/>
            <person name="Mitros T."/>
            <person name="Hellsten U."/>
            <person name="Loque D."/>
            <person name="Otillar R."/>
            <person name="Salamov A."/>
            <person name="Schmutz J."/>
            <person name="Shapiro H."/>
            <person name="Lindquist E."/>
            <person name="Lucas S."/>
            <person name="Rokhsar D."/>
            <person name="Grigoriev I.V."/>
        </authorList>
    </citation>
    <scope>NUCLEOTIDE SEQUENCE [LARGE SCALE GENOMIC DNA]</scope>
</reference>
<proteinExistence type="predicted"/>
<dbReference type="EMBL" id="GL377572">
    <property type="protein sequence ID" value="EFJ32335.1"/>
    <property type="molecule type" value="Genomic_DNA"/>
</dbReference>
<dbReference type="eggNOG" id="ENOG502QQ84">
    <property type="taxonomic scope" value="Eukaryota"/>
</dbReference>
<dbReference type="Pfam" id="PF04788">
    <property type="entry name" value="DUF620"/>
    <property type="match status" value="1"/>
</dbReference>
<dbReference type="Gramene" id="EFJ32335">
    <property type="protein sequence ID" value="EFJ32335"/>
    <property type="gene ID" value="SELMODRAFT_168347"/>
</dbReference>
<name>D8R6L9_SELML</name>